<accession>U5PWC1</accession>
<reference evidence="1 2" key="1">
    <citation type="journal article" date="2013" name="Genome Announc.">
        <title>Complete Genome of Bacillus megaterium Siphophage Slash.</title>
        <authorList>
            <person name="Decrescenzo A.J."/>
            <person name="Ritter M.A."/>
            <person name="Chamakura K.R."/>
            <person name="Kuty Everett G.F."/>
        </authorList>
    </citation>
    <scope>NUCLEOTIDE SEQUENCE [LARGE SCALE GENOMIC DNA]</scope>
</reference>
<dbReference type="KEGG" id="vg:18989601"/>
<name>U5PWC1_9CAUD</name>
<organism evidence="1 2">
    <name type="scientific">Bacillus phage Slash</name>
    <dbReference type="NCBI Taxonomy" id="1406790"/>
    <lineage>
        <taxon>Viruses</taxon>
        <taxon>Duplodnaviria</taxon>
        <taxon>Heunggongvirae</taxon>
        <taxon>Uroviricota</taxon>
        <taxon>Caudoviricetes</taxon>
        <taxon>Slashvirus</taxon>
        <taxon>Slashvirus slash</taxon>
    </lineage>
</organism>
<sequence length="181" mass="21198">MLVIFEKPRKAVLSSSFEIHVIENPTGKVDEVVRFRSGSNVEVIGKVDDDVYIIYSKSLEESTTVGVSILEFLDEKEENNIMPSPANNHRRKVQFIEMNGEKIRITDRFVREYVVESNYCLELYRIDLEGNDVDSIMDADLYFHIIDPVNDLRISKDHFKLHHLVDKYKRWDRNEHLGTSH</sequence>
<dbReference type="OrthoDB" id="30412at10239"/>
<dbReference type="GeneID" id="18989601"/>
<gene>
    <name evidence="1" type="ORF">Slash_11</name>
</gene>
<dbReference type="RefSeq" id="YP_008771913.1">
    <property type="nucleotide sequence ID" value="NC_022774.1"/>
</dbReference>
<proteinExistence type="predicted"/>
<evidence type="ECO:0000313" key="1">
    <source>
        <dbReference type="EMBL" id="AGY48300.1"/>
    </source>
</evidence>
<dbReference type="EMBL" id="KF669661">
    <property type="protein sequence ID" value="AGY48300.1"/>
    <property type="molecule type" value="Genomic_DNA"/>
</dbReference>
<protein>
    <submittedName>
        <fullName evidence="1">Uncharacterized protein</fullName>
    </submittedName>
</protein>
<keyword evidence="2" id="KW-1185">Reference proteome</keyword>
<dbReference type="Proteomes" id="UP000017660">
    <property type="component" value="Segment"/>
</dbReference>
<evidence type="ECO:0000313" key="2">
    <source>
        <dbReference type="Proteomes" id="UP000017660"/>
    </source>
</evidence>